<evidence type="ECO:0000313" key="10">
    <source>
        <dbReference type="Proteomes" id="UP001302126"/>
    </source>
</evidence>
<evidence type="ECO:0000256" key="7">
    <source>
        <dbReference type="SAM" id="MobiDB-lite"/>
    </source>
</evidence>
<dbReference type="InterPro" id="IPR019135">
    <property type="entry name" value="Polycomb_protein_VEFS-Box"/>
</dbReference>
<dbReference type="InterPro" id="IPR013083">
    <property type="entry name" value="Znf_RING/FYVE/PHD"/>
</dbReference>
<evidence type="ECO:0000256" key="6">
    <source>
        <dbReference type="ARBA" id="ARBA00023163"/>
    </source>
</evidence>
<dbReference type="InterPro" id="IPR001965">
    <property type="entry name" value="Znf_PHD"/>
</dbReference>
<dbReference type="AlphaFoldDB" id="A0AAN7ALA7"/>
<sequence length="733" mass="82932">MSTLNQRNRGLPFLHRNWLKATNHWNKMGNKASSQSRDSADVAIDRDDNSGQGRAAKRRRLDNQYDGFPLYEDYSKSQRALRIEVLKVSHKDSPRVKNGITNGLVPPHVRDVTQIKARCKLSICGVQNRRMAILHVDSQVCDIRIFKNPAGSTPMARFYSIKPFHIPEEKIYVERDDDASFGLADSYSVIIELESAGDQNWPPRELVPVTTEDPYCSPPPRKWLLTASLNDVFSARNRKTMRLRVRKQPDQQDITTNFLMDVDVRWLTAISSQLVMKEQTKDVMPSIVVHDENAPPKTAVNGNVPGSAPLITSFSSVFGNRAEALVNGEVEKLVNGHVNGTIIEVPDDLAEGEITPGRSRRARQDVNYNVKQMMNIALGKETRKRRKFGDEQTQLDEHTITYLLPPEQVQTERFSCLLCGAEHERLTQLRAHYLSHQQYEFIVESHPRKGYCVTVKPSSGGNGAPLRPVVYQLGLPVRPLDMEKFVNGDDSWVMSRLGPEDGRDITLSSQPARPQPKLGSKKTRKKVLVPVTKQQLFDPYSKVPLAPGDEVPEHPIDDGWLLLKHRENLQDFIDLTPGEKDYLQEWDAFILRKHLSSEQYLPRNLLRFVHEKSMWLVAKKTRTEEFSKHISTLMARRVLPDATVMEVTQILNDARAKMKEDPDAAAAAAEPTQPAKKKTSGGCCTICLEPVPVPSMLICANKRCKSRLYHDRCVKNPEEASAKGDKWKCTDCA</sequence>
<evidence type="ECO:0000256" key="3">
    <source>
        <dbReference type="ARBA" id="ARBA00022771"/>
    </source>
</evidence>
<organism evidence="9 10">
    <name type="scientific">Podospora australis</name>
    <dbReference type="NCBI Taxonomy" id="1536484"/>
    <lineage>
        <taxon>Eukaryota</taxon>
        <taxon>Fungi</taxon>
        <taxon>Dikarya</taxon>
        <taxon>Ascomycota</taxon>
        <taxon>Pezizomycotina</taxon>
        <taxon>Sordariomycetes</taxon>
        <taxon>Sordariomycetidae</taxon>
        <taxon>Sordariales</taxon>
        <taxon>Podosporaceae</taxon>
        <taxon>Podospora</taxon>
    </lineage>
</organism>
<keyword evidence="2" id="KW-0479">Metal-binding</keyword>
<evidence type="ECO:0000313" key="9">
    <source>
        <dbReference type="EMBL" id="KAK4190267.1"/>
    </source>
</evidence>
<feature type="region of interest" description="Disordered" evidence="7">
    <location>
        <begin position="503"/>
        <end position="524"/>
    </location>
</feature>
<protein>
    <recommendedName>
        <fullName evidence="8">Zinc finger PHD-type domain-containing protein</fullName>
    </recommendedName>
</protein>
<keyword evidence="10" id="KW-1185">Reference proteome</keyword>
<dbReference type="Proteomes" id="UP001302126">
    <property type="component" value="Unassembled WGS sequence"/>
</dbReference>
<dbReference type="PANTHER" id="PTHR22597">
    <property type="entry name" value="POLYCOMB GROUP PROTEIN"/>
    <property type="match status" value="1"/>
</dbReference>
<reference evidence="9" key="1">
    <citation type="journal article" date="2023" name="Mol. Phylogenet. Evol.">
        <title>Genome-scale phylogeny and comparative genomics of the fungal order Sordariales.</title>
        <authorList>
            <person name="Hensen N."/>
            <person name="Bonometti L."/>
            <person name="Westerberg I."/>
            <person name="Brannstrom I.O."/>
            <person name="Guillou S."/>
            <person name="Cros-Aarteil S."/>
            <person name="Calhoun S."/>
            <person name="Haridas S."/>
            <person name="Kuo A."/>
            <person name="Mondo S."/>
            <person name="Pangilinan J."/>
            <person name="Riley R."/>
            <person name="LaButti K."/>
            <person name="Andreopoulos B."/>
            <person name="Lipzen A."/>
            <person name="Chen C."/>
            <person name="Yan M."/>
            <person name="Daum C."/>
            <person name="Ng V."/>
            <person name="Clum A."/>
            <person name="Steindorff A."/>
            <person name="Ohm R.A."/>
            <person name="Martin F."/>
            <person name="Silar P."/>
            <person name="Natvig D.O."/>
            <person name="Lalanne C."/>
            <person name="Gautier V."/>
            <person name="Ament-Velasquez S.L."/>
            <person name="Kruys A."/>
            <person name="Hutchinson M.I."/>
            <person name="Powell A.J."/>
            <person name="Barry K."/>
            <person name="Miller A.N."/>
            <person name="Grigoriev I.V."/>
            <person name="Debuchy R."/>
            <person name="Gladieux P."/>
            <person name="Hiltunen Thoren M."/>
            <person name="Johannesson H."/>
        </authorList>
    </citation>
    <scope>NUCLEOTIDE SEQUENCE</scope>
    <source>
        <strain evidence="9">PSN309</strain>
    </source>
</reference>
<reference evidence="9" key="2">
    <citation type="submission" date="2023-05" db="EMBL/GenBank/DDBJ databases">
        <authorList>
            <consortium name="Lawrence Berkeley National Laboratory"/>
            <person name="Steindorff A."/>
            <person name="Hensen N."/>
            <person name="Bonometti L."/>
            <person name="Westerberg I."/>
            <person name="Brannstrom I.O."/>
            <person name="Guillou S."/>
            <person name="Cros-Aarteil S."/>
            <person name="Calhoun S."/>
            <person name="Haridas S."/>
            <person name="Kuo A."/>
            <person name="Mondo S."/>
            <person name="Pangilinan J."/>
            <person name="Riley R."/>
            <person name="Labutti K."/>
            <person name="Andreopoulos B."/>
            <person name="Lipzen A."/>
            <person name="Chen C."/>
            <person name="Yanf M."/>
            <person name="Daum C."/>
            <person name="Ng V."/>
            <person name="Clum A."/>
            <person name="Ohm R."/>
            <person name="Martin F."/>
            <person name="Silar P."/>
            <person name="Natvig D."/>
            <person name="Lalanne C."/>
            <person name="Gautier V."/>
            <person name="Ament-Velasquez S.L."/>
            <person name="Kruys A."/>
            <person name="Hutchinson M.I."/>
            <person name="Powell A.J."/>
            <person name="Barry K."/>
            <person name="Miller A.N."/>
            <person name="Grigoriev I.V."/>
            <person name="Debuchy R."/>
            <person name="Gladieux P."/>
            <person name="Thoren M.H."/>
            <person name="Johannesson H."/>
        </authorList>
    </citation>
    <scope>NUCLEOTIDE SEQUENCE</scope>
    <source>
        <strain evidence="9">PSN309</strain>
    </source>
</reference>
<name>A0AAN7ALA7_9PEZI</name>
<dbReference type="GO" id="GO:0008270">
    <property type="term" value="F:zinc ion binding"/>
    <property type="evidence" value="ECO:0007669"/>
    <property type="project" value="UniProtKB-KW"/>
</dbReference>
<evidence type="ECO:0000256" key="2">
    <source>
        <dbReference type="ARBA" id="ARBA00022723"/>
    </source>
</evidence>
<feature type="domain" description="Zinc finger PHD-type" evidence="8">
    <location>
        <begin position="683"/>
        <end position="733"/>
    </location>
</feature>
<evidence type="ECO:0000259" key="8">
    <source>
        <dbReference type="SMART" id="SM00249"/>
    </source>
</evidence>
<evidence type="ECO:0000256" key="4">
    <source>
        <dbReference type="ARBA" id="ARBA00022833"/>
    </source>
</evidence>
<keyword evidence="3" id="KW-0863">Zinc-finger</keyword>
<evidence type="ECO:0000256" key="5">
    <source>
        <dbReference type="ARBA" id="ARBA00023015"/>
    </source>
</evidence>
<dbReference type="InterPro" id="IPR011011">
    <property type="entry name" value="Znf_FYVE_PHD"/>
</dbReference>
<dbReference type="EMBL" id="MU864367">
    <property type="protein sequence ID" value="KAK4190267.1"/>
    <property type="molecule type" value="Genomic_DNA"/>
</dbReference>
<keyword evidence="6" id="KW-0804">Transcription</keyword>
<dbReference type="GO" id="GO:0031490">
    <property type="term" value="F:chromatin DNA binding"/>
    <property type="evidence" value="ECO:0007669"/>
    <property type="project" value="TreeGrafter"/>
</dbReference>
<dbReference type="Gene3D" id="3.30.40.10">
    <property type="entry name" value="Zinc/RING finger domain, C3HC4 (zinc finger)"/>
    <property type="match status" value="1"/>
</dbReference>
<comment type="caution">
    <text evidence="9">The sequence shown here is derived from an EMBL/GenBank/DDBJ whole genome shotgun (WGS) entry which is preliminary data.</text>
</comment>
<feature type="compositionally biased region" description="Basic and acidic residues" evidence="7">
    <location>
        <begin position="38"/>
        <end position="49"/>
    </location>
</feature>
<dbReference type="GO" id="GO:0016586">
    <property type="term" value="C:RSC-type complex"/>
    <property type="evidence" value="ECO:0007669"/>
    <property type="project" value="TreeGrafter"/>
</dbReference>
<proteinExistence type="inferred from homology"/>
<evidence type="ECO:0000256" key="1">
    <source>
        <dbReference type="ARBA" id="ARBA00007416"/>
    </source>
</evidence>
<accession>A0AAN7ALA7</accession>
<dbReference type="CDD" id="cd21552">
    <property type="entry name" value="VEFS-box_ctSUZ12-like"/>
    <property type="match status" value="1"/>
</dbReference>
<dbReference type="PROSITE" id="PS01359">
    <property type="entry name" value="ZF_PHD_1"/>
    <property type="match status" value="1"/>
</dbReference>
<gene>
    <name evidence="9" type="ORF">QBC35DRAFT_86909</name>
</gene>
<keyword evidence="5" id="KW-0805">Transcription regulation</keyword>
<dbReference type="PANTHER" id="PTHR22597:SF0">
    <property type="entry name" value="POLYCOMB PROTEIN SUZ12"/>
    <property type="match status" value="1"/>
</dbReference>
<dbReference type="CDD" id="cd15489">
    <property type="entry name" value="PHD_SF"/>
    <property type="match status" value="1"/>
</dbReference>
<dbReference type="InterPro" id="IPR019786">
    <property type="entry name" value="Zinc_finger_PHD-type_CS"/>
</dbReference>
<dbReference type="Pfam" id="PF09733">
    <property type="entry name" value="VEFS-Box"/>
    <property type="match status" value="1"/>
</dbReference>
<comment type="similarity">
    <text evidence="1">Belongs to the VEFS (VRN2-EMF2-FIS2-SU(Z)12) family.</text>
</comment>
<dbReference type="SMART" id="SM00249">
    <property type="entry name" value="PHD"/>
    <property type="match status" value="1"/>
</dbReference>
<dbReference type="SUPFAM" id="SSF57903">
    <property type="entry name" value="FYVE/PHD zinc finger"/>
    <property type="match status" value="1"/>
</dbReference>
<keyword evidence="4" id="KW-0862">Zinc</keyword>
<feature type="region of interest" description="Disordered" evidence="7">
    <location>
        <begin position="28"/>
        <end position="57"/>
    </location>
</feature>